<keyword evidence="9" id="KW-0902">Two-component regulatory system</keyword>
<dbReference type="Gene3D" id="1.20.120.620">
    <property type="entry name" value="Backbone structure of the membrane domain of e. Coli histidine kinase receptor kdpd"/>
    <property type="match status" value="1"/>
</dbReference>
<keyword evidence="5" id="KW-0547">Nucleotide-binding</keyword>
<feature type="transmembrane region" description="Helical" evidence="11">
    <location>
        <begin position="166"/>
        <end position="184"/>
    </location>
</feature>
<keyword evidence="2" id="KW-0597">Phosphoprotein</keyword>
<keyword evidence="8 11" id="KW-1133">Transmembrane helix</keyword>
<evidence type="ECO:0000256" key="4">
    <source>
        <dbReference type="ARBA" id="ARBA00022692"/>
    </source>
</evidence>
<evidence type="ECO:0000256" key="9">
    <source>
        <dbReference type="ARBA" id="ARBA00023012"/>
    </source>
</evidence>
<gene>
    <name evidence="13" type="ORF">RQX22_09095</name>
</gene>
<dbReference type="PANTHER" id="PTHR45569:SF1">
    <property type="entry name" value="SENSOR PROTEIN KDPD"/>
    <property type="match status" value="1"/>
</dbReference>
<evidence type="ECO:0000256" key="8">
    <source>
        <dbReference type="ARBA" id="ARBA00022989"/>
    </source>
</evidence>
<dbReference type="RefSeq" id="WP_315725743.1">
    <property type="nucleotide sequence ID" value="NZ_JAVUPU010000004.1"/>
</dbReference>
<comment type="subcellular location">
    <subcellularLocation>
        <location evidence="1">Membrane</location>
        <topology evidence="1">Multi-pass membrane protein</topology>
    </subcellularLocation>
</comment>
<dbReference type="Pfam" id="PF13493">
    <property type="entry name" value="DUF4118"/>
    <property type="match status" value="1"/>
</dbReference>
<evidence type="ECO:0000256" key="7">
    <source>
        <dbReference type="ARBA" id="ARBA00022840"/>
    </source>
</evidence>
<dbReference type="InterPro" id="IPR038318">
    <property type="entry name" value="KdpD_sf"/>
</dbReference>
<keyword evidence="6" id="KW-0418">Kinase</keyword>
<evidence type="ECO:0000313" key="14">
    <source>
        <dbReference type="Proteomes" id="UP001259572"/>
    </source>
</evidence>
<dbReference type="PANTHER" id="PTHR45569">
    <property type="entry name" value="SENSOR PROTEIN KDPD"/>
    <property type="match status" value="1"/>
</dbReference>
<keyword evidence="4 11" id="KW-0812">Transmembrane</keyword>
<feature type="domain" description="Sensor protein KdpD transmembrane" evidence="12">
    <location>
        <begin position="145"/>
        <end position="246"/>
    </location>
</feature>
<keyword evidence="7" id="KW-0067">ATP-binding</keyword>
<dbReference type="Proteomes" id="UP001259572">
    <property type="component" value="Unassembled WGS sequence"/>
</dbReference>
<evidence type="ECO:0000256" key="2">
    <source>
        <dbReference type="ARBA" id="ARBA00022553"/>
    </source>
</evidence>
<keyword evidence="10 11" id="KW-0472">Membrane</keyword>
<keyword evidence="14" id="KW-1185">Reference proteome</keyword>
<comment type="caution">
    <text evidence="13">The sequence shown here is derived from an EMBL/GenBank/DDBJ whole genome shotgun (WGS) entry which is preliminary data.</text>
</comment>
<dbReference type="Gene3D" id="3.30.450.40">
    <property type="match status" value="1"/>
</dbReference>
<feature type="transmembrane region" description="Helical" evidence="11">
    <location>
        <begin position="139"/>
        <end position="160"/>
    </location>
</feature>
<evidence type="ECO:0000256" key="6">
    <source>
        <dbReference type="ARBA" id="ARBA00022777"/>
    </source>
</evidence>
<keyword evidence="3" id="KW-0808">Transferase</keyword>
<feature type="transmembrane region" description="Helical" evidence="11">
    <location>
        <begin position="219"/>
        <end position="240"/>
    </location>
</feature>
<evidence type="ECO:0000256" key="1">
    <source>
        <dbReference type="ARBA" id="ARBA00004141"/>
    </source>
</evidence>
<evidence type="ECO:0000259" key="12">
    <source>
        <dbReference type="Pfam" id="PF13493"/>
    </source>
</evidence>
<dbReference type="InterPro" id="IPR052023">
    <property type="entry name" value="Histidine_kinase_KdpD"/>
</dbReference>
<dbReference type="InterPro" id="IPR029016">
    <property type="entry name" value="GAF-like_dom_sf"/>
</dbReference>
<dbReference type="InterPro" id="IPR025201">
    <property type="entry name" value="KdpD_TM"/>
</dbReference>
<evidence type="ECO:0000256" key="5">
    <source>
        <dbReference type="ARBA" id="ARBA00022741"/>
    </source>
</evidence>
<evidence type="ECO:0000256" key="11">
    <source>
        <dbReference type="SAM" id="Phobius"/>
    </source>
</evidence>
<accession>A0ABU3Q7L7</accession>
<dbReference type="EMBL" id="JAVUPU010000004">
    <property type="protein sequence ID" value="MDT9599104.1"/>
    <property type="molecule type" value="Genomic_DNA"/>
</dbReference>
<reference evidence="13 14" key="1">
    <citation type="submission" date="2023-05" db="EMBL/GenBank/DDBJ databases">
        <authorList>
            <person name="Guo Y."/>
        </authorList>
    </citation>
    <scope>NUCLEOTIDE SEQUENCE [LARGE SCALE GENOMIC DNA]</scope>
    <source>
        <strain evidence="13 14">GR2756</strain>
    </source>
</reference>
<name>A0ABU3Q7L7_9SPHN</name>
<protein>
    <submittedName>
        <fullName evidence="13">DUF4118 domain-containing protein</fullName>
    </submittedName>
</protein>
<evidence type="ECO:0000256" key="3">
    <source>
        <dbReference type="ARBA" id="ARBA00022679"/>
    </source>
</evidence>
<proteinExistence type="predicted"/>
<sequence length="401" mass="42538">MAENAAIVVAVGSDAGAEELVTAGQRLADALGRRWEAVHVETPAGIDQTAMAAEALDLAARLGATVATLPAGTVADGLALHLESTGSADLVMGNARRRRRLFGRQSLVRAITRRRPDLTVHLVPVDPRRKSGERRTRKAVPLAAYGYAAGGVAATIIIGLLLNKFAGLRFLSVLFLFPVIAAAARSGVKPALAAALLSALGFNFFFLEPVSVLKPSLQSLVMSIVLVLVGLYTGALTASLRGRSILSERSAHENARIAAFAIELTKVADWAATSRTITTQVSALLDVQSIIVREIGGKLRIAASFPPGIALETLDQAALDLAWERGEPTGNGTKMTSAANWQFQPLRTSLGTLAILGLARENEGEVVPAHRKVLLSTLMAQAALSLERLRLEEMRIDRSRS</sequence>
<organism evidence="13 14">
    <name type="scientific">Sphingosinicella rhizophila</name>
    <dbReference type="NCBI Taxonomy" id="3050082"/>
    <lineage>
        <taxon>Bacteria</taxon>
        <taxon>Pseudomonadati</taxon>
        <taxon>Pseudomonadota</taxon>
        <taxon>Alphaproteobacteria</taxon>
        <taxon>Sphingomonadales</taxon>
        <taxon>Sphingosinicellaceae</taxon>
        <taxon>Sphingosinicella</taxon>
    </lineage>
</organism>
<evidence type="ECO:0000256" key="10">
    <source>
        <dbReference type="ARBA" id="ARBA00023136"/>
    </source>
</evidence>
<evidence type="ECO:0000313" key="13">
    <source>
        <dbReference type="EMBL" id="MDT9599104.1"/>
    </source>
</evidence>
<feature type="transmembrane region" description="Helical" evidence="11">
    <location>
        <begin position="191"/>
        <end position="207"/>
    </location>
</feature>